<name>A0A136J780_9PEZI</name>
<dbReference type="AlphaFoldDB" id="A0A136J780"/>
<evidence type="ECO:0000313" key="2">
    <source>
        <dbReference type="Proteomes" id="UP000070501"/>
    </source>
</evidence>
<protein>
    <submittedName>
        <fullName evidence="1">Uncharacterized protein</fullName>
    </submittedName>
</protein>
<evidence type="ECO:0000313" key="1">
    <source>
        <dbReference type="EMBL" id="KXJ92979.1"/>
    </source>
</evidence>
<keyword evidence="2" id="KW-1185">Reference proteome</keyword>
<sequence length="80" mass="9268">MGMRLVLTAGLSRHKKQYCLAQASRFSLSLILFHLEFPLVLTFSHKTCRVKTSVWCEGCDYSEADFVCEMWFSFRAVLLI</sequence>
<organism evidence="1 2">
    <name type="scientific">Microdochium bolleyi</name>
    <dbReference type="NCBI Taxonomy" id="196109"/>
    <lineage>
        <taxon>Eukaryota</taxon>
        <taxon>Fungi</taxon>
        <taxon>Dikarya</taxon>
        <taxon>Ascomycota</taxon>
        <taxon>Pezizomycotina</taxon>
        <taxon>Sordariomycetes</taxon>
        <taxon>Xylariomycetidae</taxon>
        <taxon>Xylariales</taxon>
        <taxon>Microdochiaceae</taxon>
        <taxon>Microdochium</taxon>
    </lineage>
</organism>
<accession>A0A136J780</accession>
<dbReference type="InParanoid" id="A0A136J780"/>
<reference evidence="2" key="1">
    <citation type="submission" date="2016-02" db="EMBL/GenBank/DDBJ databases">
        <title>Draft genome sequence of Microdochium bolleyi, a fungal endophyte of beachgrass.</title>
        <authorList>
            <consortium name="DOE Joint Genome Institute"/>
            <person name="David A.S."/>
            <person name="May G."/>
            <person name="Haridas S."/>
            <person name="Lim J."/>
            <person name="Wang M."/>
            <person name="Labutti K."/>
            <person name="Lipzen A."/>
            <person name="Barry K."/>
            <person name="Grigoriev I.V."/>
        </authorList>
    </citation>
    <scope>NUCLEOTIDE SEQUENCE [LARGE SCALE GENOMIC DNA]</scope>
    <source>
        <strain evidence="2">J235TASD1</strain>
    </source>
</reference>
<dbReference type="EMBL" id="KQ964248">
    <property type="protein sequence ID" value="KXJ92979.1"/>
    <property type="molecule type" value="Genomic_DNA"/>
</dbReference>
<proteinExistence type="predicted"/>
<dbReference type="Proteomes" id="UP000070501">
    <property type="component" value="Unassembled WGS sequence"/>
</dbReference>
<gene>
    <name evidence="1" type="ORF">Micbo1qcDRAFT_160861</name>
</gene>